<dbReference type="RefSeq" id="WP_147685538.1">
    <property type="nucleotide sequence ID" value="NZ_VDUX01000003.1"/>
</dbReference>
<keyword evidence="1" id="KW-1133">Transmembrane helix</keyword>
<dbReference type="OrthoDB" id="3482830at2"/>
<feature type="transmembrane region" description="Helical" evidence="1">
    <location>
        <begin position="84"/>
        <end position="103"/>
    </location>
</feature>
<proteinExistence type="predicted"/>
<feature type="transmembrane region" description="Helical" evidence="1">
    <location>
        <begin position="6"/>
        <end position="32"/>
    </location>
</feature>
<gene>
    <name evidence="2" type="ORF">FHP06_07895</name>
</gene>
<keyword evidence="3" id="KW-1185">Reference proteome</keyword>
<evidence type="ECO:0000313" key="3">
    <source>
        <dbReference type="Proteomes" id="UP000321571"/>
    </source>
</evidence>
<keyword evidence="1" id="KW-0472">Membrane</keyword>
<dbReference type="AlphaFoldDB" id="A0A5C8NLI7"/>
<evidence type="ECO:0008006" key="4">
    <source>
        <dbReference type="Google" id="ProtNLM"/>
    </source>
</evidence>
<evidence type="ECO:0000256" key="1">
    <source>
        <dbReference type="SAM" id="Phobius"/>
    </source>
</evidence>
<dbReference type="Proteomes" id="UP000321571">
    <property type="component" value="Unassembled WGS sequence"/>
</dbReference>
<sequence>MPDTTEAIVLAVFILATSIWIGGYVAIAVVGRAATSTLDTASRVAFFRSLGRLYVWVGVPALAVALATGAVLTREVDADGTYAALVAVLVALVGGLMMAVAQARRMTRLRQRLLDSPADASLQARVAHGGRTAGLLRAALGLLSIAAVVLGSFLAT</sequence>
<organism evidence="2 3">
    <name type="scientific">Aeromicrobium terrae</name>
    <dbReference type="NCBI Taxonomy" id="2498846"/>
    <lineage>
        <taxon>Bacteria</taxon>
        <taxon>Bacillati</taxon>
        <taxon>Actinomycetota</taxon>
        <taxon>Actinomycetes</taxon>
        <taxon>Propionibacteriales</taxon>
        <taxon>Nocardioidaceae</taxon>
        <taxon>Aeromicrobium</taxon>
    </lineage>
</organism>
<feature type="transmembrane region" description="Helical" evidence="1">
    <location>
        <begin position="53"/>
        <end position="72"/>
    </location>
</feature>
<accession>A0A5C8NLI7</accession>
<feature type="transmembrane region" description="Helical" evidence="1">
    <location>
        <begin position="135"/>
        <end position="155"/>
    </location>
</feature>
<dbReference type="EMBL" id="VDUX01000003">
    <property type="protein sequence ID" value="TXL61343.1"/>
    <property type="molecule type" value="Genomic_DNA"/>
</dbReference>
<name>A0A5C8NLI7_9ACTN</name>
<comment type="caution">
    <text evidence="2">The sequence shown here is derived from an EMBL/GenBank/DDBJ whole genome shotgun (WGS) entry which is preliminary data.</text>
</comment>
<reference evidence="2 3" key="1">
    <citation type="submission" date="2019-06" db="EMBL/GenBank/DDBJ databases">
        <title>Aeromicrobium sp. nov., isolated from a maize field.</title>
        <authorList>
            <person name="Lin S.-Y."/>
            <person name="Tsai C.-F."/>
            <person name="Young C.-C."/>
        </authorList>
    </citation>
    <scope>NUCLEOTIDE SEQUENCE [LARGE SCALE GENOMIC DNA]</scope>
    <source>
        <strain evidence="2 3">CC-CFT486</strain>
    </source>
</reference>
<evidence type="ECO:0000313" key="2">
    <source>
        <dbReference type="EMBL" id="TXL61343.1"/>
    </source>
</evidence>
<protein>
    <recommendedName>
        <fullName evidence="4">DUF1772 domain-containing protein</fullName>
    </recommendedName>
</protein>
<keyword evidence="1" id="KW-0812">Transmembrane</keyword>